<feature type="domain" description="Helicase ATP-binding" evidence="16">
    <location>
        <begin position="284"/>
        <end position="446"/>
    </location>
</feature>
<dbReference type="InterPro" id="IPR027417">
    <property type="entry name" value="P-loop_NTPase"/>
</dbReference>
<evidence type="ECO:0000256" key="12">
    <source>
        <dbReference type="ARBA" id="ARBA00034617"/>
    </source>
</evidence>
<dbReference type="InterPro" id="IPR045562">
    <property type="entry name" value="RecG_dom3_C"/>
</dbReference>
<dbReference type="PANTHER" id="PTHR47964">
    <property type="entry name" value="ATP-DEPENDENT DNA HELICASE HOMOLOG RECG, CHLOROPLASTIC"/>
    <property type="match status" value="1"/>
</dbReference>
<evidence type="ECO:0000256" key="5">
    <source>
        <dbReference type="ARBA" id="ARBA00022801"/>
    </source>
</evidence>
<feature type="domain" description="Helicase C-terminal" evidence="17">
    <location>
        <begin position="479"/>
        <end position="632"/>
    </location>
</feature>
<dbReference type="GO" id="GO:0006310">
    <property type="term" value="P:DNA recombination"/>
    <property type="evidence" value="ECO:0007669"/>
    <property type="project" value="UniProtKB-UniRule"/>
</dbReference>
<keyword evidence="6 15" id="KW-0347">Helicase</keyword>
<dbReference type="Proteomes" id="UP000182761">
    <property type="component" value="Unassembled WGS sequence"/>
</dbReference>
<evidence type="ECO:0000256" key="6">
    <source>
        <dbReference type="ARBA" id="ARBA00022806"/>
    </source>
</evidence>
<name>A0A0X3AQJ1_9FLAO</name>
<evidence type="ECO:0000259" key="17">
    <source>
        <dbReference type="PROSITE" id="PS51194"/>
    </source>
</evidence>
<dbReference type="InterPro" id="IPR014001">
    <property type="entry name" value="Helicase_ATP-bd"/>
</dbReference>
<dbReference type="GO" id="GO:0016887">
    <property type="term" value="F:ATP hydrolysis activity"/>
    <property type="evidence" value="ECO:0007669"/>
    <property type="project" value="RHEA"/>
</dbReference>
<dbReference type="GO" id="GO:0005524">
    <property type="term" value="F:ATP binding"/>
    <property type="evidence" value="ECO:0007669"/>
    <property type="project" value="UniProtKB-KW"/>
</dbReference>
<reference evidence="18 19" key="1">
    <citation type="submission" date="2016-01" db="EMBL/GenBank/DDBJ databases">
        <authorList>
            <person name="McClelland M."/>
            <person name="Jain A."/>
            <person name="Saraogi P."/>
            <person name="Mendelson R."/>
            <person name="Westerman R."/>
            <person name="SanMiguel P."/>
            <person name="Csonka L."/>
        </authorList>
    </citation>
    <scope>NUCLEOTIDE SEQUENCE [LARGE SCALE GENOMIC DNA]</scope>
    <source>
        <strain evidence="18 19">R-53146</strain>
    </source>
</reference>
<dbReference type="SMART" id="SM00490">
    <property type="entry name" value="HELICc"/>
    <property type="match status" value="1"/>
</dbReference>
<keyword evidence="9 15" id="KW-0233">DNA recombination</keyword>
<dbReference type="EC" id="5.6.2.4" evidence="13 15"/>
<dbReference type="InterPro" id="IPR033454">
    <property type="entry name" value="RecG_wedge"/>
</dbReference>
<keyword evidence="10 15" id="KW-0234">DNA repair</keyword>
<keyword evidence="3 15" id="KW-0547">Nucleotide-binding</keyword>
<dbReference type="Gene3D" id="2.40.50.140">
    <property type="entry name" value="Nucleic acid-binding proteins"/>
    <property type="match status" value="1"/>
</dbReference>
<keyword evidence="7 15" id="KW-0067">ATP-binding</keyword>
<evidence type="ECO:0000256" key="7">
    <source>
        <dbReference type="ARBA" id="ARBA00022840"/>
    </source>
</evidence>
<dbReference type="OrthoDB" id="9804325at2"/>
<evidence type="ECO:0000256" key="15">
    <source>
        <dbReference type="RuleBase" id="RU363016"/>
    </source>
</evidence>
<dbReference type="GO" id="GO:0003677">
    <property type="term" value="F:DNA binding"/>
    <property type="evidence" value="ECO:0007669"/>
    <property type="project" value="UniProtKB-KW"/>
</dbReference>
<evidence type="ECO:0000256" key="10">
    <source>
        <dbReference type="ARBA" id="ARBA00023204"/>
    </source>
</evidence>
<dbReference type="PROSITE" id="PS51194">
    <property type="entry name" value="HELICASE_CTER"/>
    <property type="match status" value="1"/>
</dbReference>
<evidence type="ECO:0000259" key="16">
    <source>
        <dbReference type="PROSITE" id="PS51192"/>
    </source>
</evidence>
<dbReference type="SMART" id="SM00487">
    <property type="entry name" value="DEXDc"/>
    <property type="match status" value="1"/>
</dbReference>
<dbReference type="NCBIfam" id="TIGR00643">
    <property type="entry name" value="recG"/>
    <property type="match status" value="1"/>
</dbReference>
<evidence type="ECO:0000256" key="11">
    <source>
        <dbReference type="ARBA" id="ARBA00023235"/>
    </source>
</evidence>
<keyword evidence="19" id="KW-1185">Reference proteome</keyword>
<dbReference type="InterPro" id="IPR012340">
    <property type="entry name" value="NA-bd_OB-fold"/>
</dbReference>
<dbReference type="SUPFAM" id="SSF52540">
    <property type="entry name" value="P-loop containing nucleoside triphosphate hydrolases"/>
    <property type="match status" value="2"/>
</dbReference>
<evidence type="ECO:0000256" key="14">
    <source>
        <dbReference type="ARBA" id="ARBA00048988"/>
    </source>
</evidence>
<evidence type="ECO:0000313" key="19">
    <source>
        <dbReference type="Proteomes" id="UP000182761"/>
    </source>
</evidence>
<dbReference type="InterPro" id="IPR011545">
    <property type="entry name" value="DEAD/DEAH_box_helicase_dom"/>
</dbReference>
<dbReference type="InterPro" id="IPR047112">
    <property type="entry name" value="RecG/Mfd"/>
</dbReference>
<dbReference type="NCBIfam" id="NF008165">
    <property type="entry name" value="PRK10917.1-3"/>
    <property type="match status" value="1"/>
</dbReference>
<accession>A0A0X3AQJ1</accession>
<dbReference type="Pfam" id="PF17191">
    <property type="entry name" value="RecG_wedge"/>
    <property type="match status" value="1"/>
</dbReference>
<dbReference type="Gene3D" id="3.40.50.300">
    <property type="entry name" value="P-loop containing nucleotide triphosphate hydrolases"/>
    <property type="match status" value="2"/>
</dbReference>
<dbReference type="CDD" id="cd04488">
    <property type="entry name" value="RecG_wedge_OBF"/>
    <property type="match status" value="1"/>
</dbReference>
<organism evidence="18 19">
    <name type="scientific">Apibacter mensalis</name>
    <dbReference type="NCBI Taxonomy" id="1586267"/>
    <lineage>
        <taxon>Bacteria</taxon>
        <taxon>Pseudomonadati</taxon>
        <taxon>Bacteroidota</taxon>
        <taxon>Flavobacteriia</taxon>
        <taxon>Flavobacteriales</taxon>
        <taxon>Weeksellaceae</taxon>
        <taxon>Apibacter</taxon>
    </lineage>
</organism>
<evidence type="ECO:0000256" key="2">
    <source>
        <dbReference type="ARBA" id="ARBA00017846"/>
    </source>
</evidence>
<keyword evidence="11" id="KW-0413">Isomerase</keyword>
<dbReference type="GO" id="GO:0043138">
    <property type="term" value="F:3'-5' DNA helicase activity"/>
    <property type="evidence" value="ECO:0007669"/>
    <property type="project" value="UniProtKB-EC"/>
</dbReference>
<keyword evidence="5 15" id="KW-0378">Hydrolase</keyword>
<sequence>MGILYLQSSIEYVKGIGTEKANLLKKHLNIHTCEDLLNYFPFRYVDKSKIYKINQIGTSSAEIQVKGKIISLKETIFNKKNRLTGIFEDSTGRLELIWFNVTNWLIKSIPLHEKVILFGKVNTFNGKFTMAHPEIEKINDARLSPIALEPVYSSSEKIQKRGVNQRFLKKSIKEILFAIEDQMEENLSQDILLNYKLISRKKAYHQIHFPNSYVDLQQAEYRLKFEEMFFFQLGFGLQKIHRQRINLGNPFTNVGHNFNQFYNFHLPFKLTNAQKKVFKEIRKDLSRNIQMNRLLQGDVGSGKTMVALLSMLLAMDNGFQACMIAPTEILAVQHYKSILELVNGMNVSVHLLTGSTSTSERKLIHKELLSGKIHILVGTHALLEEKVQFKNLGLAIIDEQHRFGVEQRSRLWNKNSIPPHILIMTATPIPRTLAMSYYSDLDVSVIDELPSGRKEIKTFHKTDSNRLSVFGFLKNEIKKGRQVYFVYPLIEESETLNYKYLMDGYESIIRDFPMPDYQISIIHGKMKATDKEYEMQRFVNNQTQIMIATTVIEVGVNVPNASVMVIESAERFGLSQLHQLRGRVGRGAAQSYCILMTKSELSNDAQKRIDTMCQTNDGFRISEVDLELRGPGNILGTQQSGTIDFKKTDLIHDKVIVSLSKSCVDNLLQEDPELKLEKNNPIKNFFLKYHRNKVKWSKIS</sequence>
<dbReference type="PANTHER" id="PTHR47964:SF1">
    <property type="entry name" value="ATP-DEPENDENT DNA HELICASE HOMOLOG RECG, CHLOROPLASTIC"/>
    <property type="match status" value="1"/>
</dbReference>
<dbReference type="CDD" id="cd17992">
    <property type="entry name" value="DEXHc_RecG"/>
    <property type="match status" value="1"/>
</dbReference>
<dbReference type="PROSITE" id="PS51192">
    <property type="entry name" value="HELICASE_ATP_BIND_1"/>
    <property type="match status" value="1"/>
</dbReference>
<dbReference type="EMBL" id="FCOR01000005">
    <property type="protein sequence ID" value="CVK16128.1"/>
    <property type="molecule type" value="Genomic_DNA"/>
</dbReference>
<dbReference type="Pfam" id="PF00270">
    <property type="entry name" value="DEAD"/>
    <property type="match status" value="1"/>
</dbReference>
<dbReference type="AlphaFoldDB" id="A0A0X3AQJ1"/>
<evidence type="ECO:0000256" key="9">
    <source>
        <dbReference type="ARBA" id="ARBA00023172"/>
    </source>
</evidence>
<evidence type="ECO:0000256" key="8">
    <source>
        <dbReference type="ARBA" id="ARBA00023125"/>
    </source>
</evidence>
<comment type="catalytic activity">
    <reaction evidence="14 15">
        <text>ATP + H2O = ADP + phosphate + H(+)</text>
        <dbReference type="Rhea" id="RHEA:13065"/>
        <dbReference type="ChEBI" id="CHEBI:15377"/>
        <dbReference type="ChEBI" id="CHEBI:15378"/>
        <dbReference type="ChEBI" id="CHEBI:30616"/>
        <dbReference type="ChEBI" id="CHEBI:43474"/>
        <dbReference type="ChEBI" id="CHEBI:456216"/>
        <dbReference type="EC" id="5.6.2.4"/>
    </reaction>
</comment>
<dbReference type="SUPFAM" id="SSF50249">
    <property type="entry name" value="Nucleic acid-binding proteins"/>
    <property type="match status" value="1"/>
</dbReference>
<dbReference type="GO" id="GO:0006281">
    <property type="term" value="P:DNA repair"/>
    <property type="evidence" value="ECO:0007669"/>
    <property type="project" value="UniProtKB-UniRule"/>
</dbReference>
<evidence type="ECO:0000313" key="18">
    <source>
        <dbReference type="EMBL" id="CVK16128.1"/>
    </source>
</evidence>
<dbReference type="STRING" id="1586267.GCA_001418685_00972"/>
<evidence type="ECO:0000256" key="3">
    <source>
        <dbReference type="ARBA" id="ARBA00022741"/>
    </source>
</evidence>
<dbReference type="InterPro" id="IPR001650">
    <property type="entry name" value="Helicase_C-like"/>
</dbReference>
<evidence type="ECO:0000256" key="13">
    <source>
        <dbReference type="ARBA" id="ARBA00034808"/>
    </source>
</evidence>
<keyword evidence="8" id="KW-0238">DNA-binding</keyword>
<dbReference type="Pfam" id="PF00271">
    <property type="entry name" value="Helicase_C"/>
    <property type="match status" value="1"/>
</dbReference>
<evidence type="ECO:0000256" key="1">
    <source>
        <dbReference type="ARBA" id="ARBA00007504"/>
    </source>
</evidence>
<comment type="function">
    <text evidence="15">Plays a critical role in recombination and DNA repair. Helps process Holliday junction intermediates to mature products by catalyzing branch migration. Has replication fork regression activity, unwinds stalled or blocked replication forks to make a HJ that can be resolved. Has a DNA unwinding activity characteristic of a DNA helicase with 3'-5' polarity.</text>
</comment>
<comment type="catalytic activity">
    <reaction evidence="12 15">
        <text>Couples ATP hydrolysis with the unwinding of duplex DNA by translocating in the 3'-5' direction.</text>
        <dbReference type="EC" id="5.6.2.4"/>
    </reaction>
</comment>
<dbReference type="InterPro" id="IPR004609">
    <property type="entry name" value="ATP-dep_DNA_helicase_RecG"/>
</dbReference>
<gene>
    <name evidence="18" type="ORF">Ga0061079_10587</name>
</gene>
<comment type="similarity">
    <text evidence="1 15">Belongs to the helicase family. RecG subfamily.</text>
</comment>
<protein>
    <recommendedName>
        <fullName evidence="2 15">ATP-dependent DNA helicase RecG</fullName>
        <ecNumber evidence="13 15">5.6.2.4</ecNumber>
    </recommendedName>
</protein>
<keyword evidence="4 15" id="KW-0227">DNA damage</keyword>
<evidence type="ECO:0000256" key="4">
    <source>
        <dbReference type="ARBA" id="ARBA00022763"/>
    </source>
</evidence>
<dbReference type="NCBIfam" id="NF008168">
    <property type="entry name" value="PRK10917.2-2"/>
    <property type="match status" value="1"/>
</dbReference>
<dbReference type="Pfam" id="PF19833">
    <property type="entry name" value="RecG_dom3_C"/>
    <property type="match status" value="1"/>
</dbReference>
<dbReference type="RefSeq" id="WP_055425338.1">
    <property type="nucleotide sequence ID" value="NZ_FCOR01000005.1"/>
</dbReference>
<proteinExistence type="inferred from homology"/>